<organism evidence="8 9">
    <name type="scientific">Aliarcobacter butzleri L348</name>
    <dbReference type="NCBI Taxonomy" id="1447256"/>
    <lineage>
        <taxon>Bacteria</taxon>
        <taxon>Pseudomonadati</taxon>
        <taxon>Campylobacterota</taxon>
        <taxon>Epsilonproteobacteria</taxon>
        <taxon>Campylobacterales</taxon>
        <taxon>Arcobacteraceae</taxon>
        <taxon>Aliarcobacter</taxon>
    </lineage>
</organism>
<keyword evidence="4" id="KW-0408">Iron</keyword>
<dbReference type="InterPro" id="IPR036188">
    <property type="entry name" value="FAD/NAD-bd_sf"/>
</dbReference>
<evidence type="ECO:0000256" key="4">
    <source>
        <dbReference type="ARBA" id="ARBA00023004"/>
    </source>
</evidence>
<protein>
    <submittedName>
        <fullName evidence="8">Glutamate synthase subunit beta</fullName>
    </submittedName>
</protein>
<keyword evidence="3" id="KW-0560">Oxidoreductase</keyword>
<keyword evidence="5" id="KW-0411">Iron-sulfur</keyword>
<name>A0A0G9K151_9BACT</name>
<evidence type="ECO:0000259" key="7">
    <source>
        <dbReference type="Pfam" id="PF14691"/>
    </source>
</evidence>
<dbReference type="EMBL" id="JAIQ01000086">
    <property type="protein sequence ID" value="KLE00254.1"/>
    <property type="molecule type" value="Genomic_DNA"/>
</dbReference>
<dbReference type="InterPro" id="IPR028261">
    <property type="entry name" value="DPD_II"/>
</dbReference>
<evidence type="ECO:0000256" key="2">
    <source>
        <dbReference type="ARBA" id="ARBA00022723"/>
    </source>
</evidence>
<dbReference type="PANTHER" id="PTHR42783:SF3">
    <property type="entry name" value="GLUTAMATE SYNTHASE [NADPH] SMALL CHAIN-RELATED"/>
    <property type="match status" value="1"/>
</dbReference>
<evidence type="ECO:0000256" key="3">
    <source>
        <dbReference type="ARBA" id="ARBA00023002"/>
    </source>
</evidence>
<keyword evidence="1" id="KW-0004">4Fe-4S</keyword>
<feature type="domain" description="Dihydroprymidine dehydrogenase" evidence="7">
    <location>
        <begin position="21"/>
        <end position="130"/>
    </location>
</feature>
<dbReference type="Proteomes" id="UP000035514">
    <property type="component" value="Unassembled WGS sequence"/>
</dbReference>
<gene>
    <name evidence="8" type="ORF">AA20_05960</name>
</gene>
<dbReference type="InterPro" id="IPR006006">
    <property type="entry name" value="GltD-like"/>
</dbReference>
<dbReference type="SUPFAM" id="SSF46548">
    <property type="entry name" value="alpha-helical ferredoxin"/>
    <property type="match status" value="1"/>
</dbReference>
<reference evidence="8 9" key="1">
    <citation type="submission" date="2014-01" db="EMBL/GenBank/DDBJ databases">
        <title>Development of a Comparative Genomic Fingerprinting Assay for High Resolution Genotyping of Arcobacter butzleri.</title>
        <authorList>
            <person name="Webb A.L."/>
            <person name="Inglis G.D."/>
            <person name="Kruczkiewicz P."/>
            <person name="Selinger L.B."/>
            <person name="Taboada E.N."/>
        </authorList>
    </citation>
    <scope>NUCLEOTIDE SEQUENCE [LARGE SCALE GENOMIC DNA]</scope>
    <source>
        <strain evidence="8 9">L348</strain>
    </source>
</reference>
<evidence type="ECO:0000256" key="1">
    <source>
        <dbReference type="ARBA" id="ARBA00022485"/>
    </source>
</evidence>
<accession>A0A0G9K151</accession>
<dbReference type="GO" id="GO:0051539">
    <property type="term" value="F:4 iron, 4 sulfur cluster binding"/>
    <property type="evidence" value="ECO:0007669"/>
    <property type="project" value="UniProtKB-KW"/>
</dbReference>
<evidence type="ECO:0000259" key="6">
    <source>
        <dbReference type="Pfam" id="PF07992"/>
    </source>
</evidence>
<evidence type="ECO:0000256" key="5">
    <source>
        <dbReference type="ARBA" id="ARBA00023014"/>
    </source>
</evidence>
<dbReference type="Pfam" id="PF14691">
    <property type="entry name" value="Fer4_20"/>
    <property type="match status" value="1"/>
</dbReference>
<dbReference type="Gene3D" id="3.50.50.60">
    <property type="entry name" value="FAD/NAD(P)-binding domain"/>
    <property type="match status" value="3"/>
</dbReference>
<dbReference type="RefSeq" id="WP_046996662.1">
    <property type="nucleotide sequence ID" value="NZ_JAIQ01000086.1"/>
</dbReference>
<dbReference type="NCBIfam" id="TIGR01318">
    <property type="entry name" value="gltD_gamma_fam"/>
    <property type="match status" value="1"/>
</dbReference>
<proteinExistence type="predicted"/>
<dbReference type="GO" id="GO:0046872">
    <property type="term" value="F:metal ion binding"/>
    <property type="evidence" value="ECO:0007669"/>
    <property type="project" value="UniProtKB-KW"/>
</dbReference>
<comment type="caution">
    <text evidence="8">The sequence shown here is derived from an EMBL/GenBank/DDBJ whole genome shotgun (WGS) entry which is preliminary data.</text>
</comment>
<sequence>MLNFTKFERVNPEKRDVLQRLKDYKEVYQVFTKHRAIEQADRCMQCGDPYCHTGCPLGNYIPAWLKQTATKNPELAFALSNQTSPFPEILGRICPQDVLCEGACSLNTGHGAISIGAIETYISENAFEKGIKPEFKAQKNGKKVAIIGSGPSGISAATFLLRRGFEVEMFERANRAGGLLMYGIPGFKLNKETVTRRINWLMEAGMKLHLNCEIGKDKKVSDLEEEFDAIYLGIGATSSNKVNIEGENASNVHFAIDFLTGIQKRNLGDKNVECINVEDKRVVVIGGGDTAMDCVRTSVREGAQTVKCLYRRDEVNMPGSKKEVVNAKEEGVEFVFNVSPKSIKVKDNSAFAVELLETSMSEPDGSGRQKVVLNQGSEYLEEADVVILALGFSPEAPTFLKELNVETNSWGAVVVNSEFKTSNKKVYAGGDCQRGAHLAVTAAADGREAAKAIIKDLL</sequence>
<dbReference type="PRINTS" id="PR00419">
    <property type="entry name" value="ADXRDTASE"/>
</dbReference>
<dbReference type="AlphaFoldDB" id="A0A0G9K151"/>
<dbReference type="Gene3D" id="1.10.1060.10">
    <property type="entry name" value="Alpha-helical ferredoxin"/>
    <property type="match status" value="1"/>
</dbReference>
<dbReference type="PATRIC" id="fig|1447256.3.peg.1161"/>
<dbReference type="InterPro" id="IPR009051">
    <property type="entry name" value="Helical_ferredxn"/>
</dbReference>
<evidence type="ECO:0000313" key="9">
    <source>
        <dbReference type="Proteomes" id="UP000035514"/>
    </source>
</evidence>
<keyword evidence="2" id="KW-0479">Metal-binding</keyword>
<dbReference type="InterPro" id="IPR023753">
    <property type="entry name" value="FAD/NAD-binding_dom"/>
</dbReference>
<dbReference type="Pfam" id="PF07992">
    <property type="entry name" value="Pyr_redox_2"/>
    <property type="match status" value="1"/>
</dbReference>
<dbReference type="SUPFAM" id="SSF51971">
    <property type="entry name" value="Nucleotide-binding domain"/>
    <property type="match status" value="2"/>
</dbReference>
<evidence type="ECO:0000313" key="8">
    <source>
        <dbReference type="EMBL" id="KLE00254.1"/>
    </source>
</evidence>
<dbReference type="PANTHER" id="PTHR42783">
    <property type="entry name" value="GLUTAMATE SYNTHASE [NADPH] SMALL CHAIN"/>
    <property type="match status" value="1"/>
</dbReference>
<feature type="domain" description="FAD/NAD(P)-binding" evidence="6">
    <location>
        <begin position="142"/>
        <end position="446"/>
    </location>
</feature>
<dbReference type="GO" id="GO:0016491">
    <property type="term" value="F:oxidoreductase activity"/>
    <property type="evidence" value="ECO:0007669"/>
    <property type="project" value="UniProtKB-KW"/>
</dbReference>